<dbReference type="EMBL" id="NRSZ01000466">
    <property type="protein sequence ID" value="PNY27040.1"/>
    <property type="molecule type" value="Genomic_DNA"/>
</dbReference>
<dbReference type="Proteomes" id="UP000236621">
    <property type="component" value="Unassembled WGS sequence"/>
</dbReference>
<sequence>MTPCFPRPEFVSLDLSISLFLLFDMPRLRPDSISTQPRLPLPLDLDDNLTTSRHVYVCARGIVGHLPVISSPAEVVVPLPSTHNDDAVLQTMLGNMRESVSLKPPNCHGHIEQISDALFFPHPLPHMFLPVSSSTQPQ</sequence>
<organism evidence="1 2">
    <name type="scientific">Tolypocladium capitatum</name>
    <dbReference type="NCBI Taxonomy" id="45235"/>
    <lineage>
        <taxon>Eukaryota</taxon>
        <taxon>Fungi</taxon>
        <taxon>Dikarya</taxon>
        <taxon>Ascomycota</taxon>
        <taxon>Pezizomycotina</taxon>
        <taxon>Sordariomycetes</taxon>
        <taxon>Hypocreomycetidae</taxon>
        <taxon>Hypocreales</taxon>
        <taxon>Ophiocordycipitaceae</taxon>
        <taxon>Tolypocladium</taxon>
    </lineage>
</organism>
<gene>
    <name evidence="1" type="ORF">TCAP_03040</name>
</gene>
<evidence type="ECO:0000313" key="1">
    <source>
        <dbReference type="EMBL" id="PNY27040.1"/>
    </source>
</evidence>
<accession>A0A2K3QHQ8</accession>
<name>A0A2K3QHQ8_9HYPO</name>
<protein>
    <submittedName>
        <fullName evidence="1">Uncharacterized protein</fullName>
    </submittedName>
</protein>
<comment type="caution">
    <text evidence="1">The sequence shown here is derived from an EMBL/GenBank/DDBJ whole genome shotgun (WGS) entry which is preliminary data.</text>
</comment>
<keyword evidence="2" id="KW-1185">Reference proteome</keyword>
<proteinExistence type="predicted"/>
<dbReference type="AlphaFoldDB" id="A0A2K3QHQ8"/>
<evidence type="ECO:0000313" key="2">
    <source>
        <dbReference type="Proteomes" id="UP000236621"/>
    </source>
</evidence>
<reference evidence="1 2" key="1">
    <citation type="submission" date="2017-08" db="EMBL/GenBank/DDBJ databases">
        <title>Harnessing the power of phylogenomics to disentangle the directionality and signatures of interkingdom host jumping in the parasitic fungal genus Tolypocladium.</title>
        <authorList>
            <person name="Quandt C.A."/>
            <person name="Patterson W."/>
            <person name="Spatafora J.W."/>
        </authorList>
    </citation>
    <scope>NUCLEOTIDE SEQUENCE [LARGE SCALE GENOMIC DNA]</scope>
    <source>
        <strain evidence="1 2">CBS 113982</strain>
    </source>
</reference>